<dbReference type="Proteomes" id="UP000326757">
    <property type="component" value="Unassembled WGS sequence"/>
</dbReference>
<dbReference type="AlphaFoldDB" id="A0A5N6JQ38"/>
<dbReference type="OrthoDB" id="3508416at2759"/>
<evidence type="ECO:0000256" key="1">
    <source>
        <dbReference type="SAM" id="MobiDB-lite"/>
    </source>
</evidence>
<dbReference type="SUPFAM" id="SSF54928">
    <property type="entry name" value="RNA-binding domain, RBD"/>
    <property type="match status" value="1"/>
</dbReference>
<sequence length="410" mass="46327">MAHPPFGTFKFLYSPLGTIDYESCFGAEENAYLDTLRVVNYPRPSLSWLHVLPNFPIEDERESEVSGAADDQTIYPDINSLAKASEPVSVLSEPALIRQPESSVIPRKAMYIPPHKRVYANTSHSRDQSELSVPASKSAISGSKKKRYQSLDLTPSQKALNVPRRISTGSAYVPFLGFQPILALDPVDAKSTKTNLQIKVRLSDQTKYKGTGQGTKAIENLEDHLNCSVFVKYLPQDVQFHEIFAIINTGSVICLHIMLPTHGHCFAAAKIIFKYTEGAARFIKANKQREFRIRDHRLTVVYNDHGMVRHAQEHQSRVIYIEGPFSKMNEIFWRGYFETITNFNLEYVGYLPTDQATNGARMMEFRFSRVEAQAQTILIAILNDHQFDGTVTARYGDDPCGITWDTLPKN</sequence>
<comment type="caution">
    <text evidence="2">The sequence shown here is derived from an EMBL/GenBank/DDBJ whole genome shotgun (WGS) entry which is preliminary data.</text>
</comment>
<name>A0A5N6JQ38_MONLA</name>
<accession>A0A5N6JQ38</accession>
<dbReference type="InterPro" id="IPR035979">
    <property type="entry name" value="RBD_domain_sf"/>
</dbReference>
<feature type="region of interest" description="Disordered" evidence="1">
    <location>
        <begin position="121"/>
        <end position="147"/>
    </location>
</feature>
<dbReference type="EMBL" id="VIGI01000019">
    <property type="protein sequence ID" value="KAB8290019.1"/>
    <property type="molecule type" value="Genomic_DNA"/>
</dbReference>
<keyword evidence="3" id="KW-1185">Reference proteome</keyword>
<protein>
    <recommendedName>
        <fullName evidence="4">RRM domain-containing protein</fullName>
    </recommendedName>
</protein>
<organism evidence="2 3">
    <name type="scientific">Monilinia laxa</name>
    <name type="common">Brown rot fungus</name>
    <name type="synonym">Sclerotinia laxa</name>
    <dbReference type="NCBI Taxonomy" id="61186"/>
    <lineage>
        <taxon>Eukaryota</taxon>
        <taxon>Fungi</taxon>
        <taxon>Dikarya</taxon>
        <taxon>Ascomycota</taxon>
        <taxon>Pezizomycotina</taxon>
        <taxon>Leotiomycetes</taxon>
        <taxon>Helotiales</taxon>
        <taxon>Sclerotiniaceae</taxon>
        <taxon>Monilinia</taxon>
    </lineage>
</organism>
<evidence type="ECO:0000313" key="2">
    <source>
        <dbReference type="EMBL" id="KAB8290019.1"/>
    </source>
</evidence>
<proteinExistence type="predicted"/>
<reference evidence="2 3" key="1">
    <citation type="submission" date="2019-06" db="EMBL/GenBank/DDBJ databases">
        <title>Genome Sequence of the Brown Rot Fungal Pathogen Monilinia laxa.</title>
        <authorList>
            <person name="De Miccolis Angelini R.M."/>
            <person name="Landi L."/>
            <person name="Abate D."/>
            <person name="Pollastro S."/>
            <person name="Romanazzi G."/>
            <person name="Faretra F."/>
        </authorList>
    </citation>
    <scope>NUCLEOTIDE SEQUENCE [LARGE SCALE GENOMIC DNA]</scope>
    <source>
        <strain evidence="2 3">Mlax316</strain>
    </source>
</reference>
<evidence type="ECO:0000313" key="3">
    <source>
        <dbReference type="Proteomes" id="UP000326757"/>
    </source>
</evidence>
<dbReference type="GO" id="GO:0003676">
    <property type="term" value="F:nucleic acid binding"/>
    <property type="evidence" value="ECO:0007669"/>
    <property type="project" value="InterPro"/>
</dbReference>
<evidence type="ECO:0008006" key="4">
    <source>
        <dbReference type="Google" id="ProtNLM"/>
    </source>
</evidence>
<gene>
    <name evidence="2" type="ORF">EYC80_010345</name>
</gene>